<dbReference type="Pfam" id="PF08031">
    <property type="entry name" value="BBE"/>
    <property type="match status" value="1"/>
</dbReference>
<dbReference type="PANTHER" id="PTHR42973">
    <property type="entry name" value="BINDING OXIDOREDUCTASE, PUTATIVE (AFU_ORTHOLOGUE AFUA_1G17690)-RELATED"/>
    <property type="match status" value="1"/>
</dbReference>
<dbReference type="SUPFAM" id="SSF56176">
    <property type="entry name" value="FAD-binding/transporter-associated domain-like"/>
    <property type="match status" value="1"/>
</dbReference>
<keyword evidence="4" id="KW-0274">FAD</keyword>
<organism evidence="7 8">
    <name type="scientific">Collimonas pratensis</name>
    <dbReference type="NCBI Taxonomy" id="279113"/>
    <lineage>
        <taxon>Bacteria</taxon>
        <taxon>Pseudomonadati</taxon>
        <taxon>Pseudomonadota</taxon>
        <taxon>Betaproteobacteria</taxon>
        <taxon>Burkholderiales</taxon>
        <taxon>Oxalobacteraceae</taxon>
        <taxon>Collimonas</taxon>
    </lineage>
</organism>
<name>A0A127Q1J8_9BURK</name>
<evidence type="ECO:0000256" key="5">
    <source>
        <dbReference type="ARBA" id="ARBA00023002"/>
    </source>
</evidence>
<dbReference type="Gene3D" id="3.30.465.10">
    <property type="match status" value="2"/>
</dbReference>
<evidence type="ECO:0000313" key="8">
    <source>
        <dbReference type="Proteomes" id="UP000074561"/>
    </source>
</evidence>
<dbReference type="Proteomes" id="UP000074561">
    <property type="component" value="Chromosome"/>
</dbReference>
<accession>A0A127Q1J8</accession>
<evidence type="ECO:0000313" key="7">
    <source>
        <dbReference type="EMBL" id="AMP03903.1"/>
    </source>
</evidence>
<proteinExistence type="inferred from homology"/>
<comment type="similarity">
    <text evidence="2">Belongs to the oxygen-dependent FAD-linked oxidoreductase family.</text>
</comment>
<dbReference type="STRING" id="279113.CPter91_1525"/>
<feature type="domain" description="FAD-binding PCMH-type" evidence="6">
    <location>
        <begin position="23"/>
        <end position="208"/>
    </location>
</feature>
<dbReference type="InterPro" id="IPR016166">
    <property type="entry name" value="FAD-bd_PCMH"/>
</dbReference>
<dbReference type="GO" id="GO:0071949">
    <property type="term" value="F:FAD binding"/>
    <property type="evidence" value="ECO:0007669"/>
    <property type="project" value="InterPro"/>
</dbReference>
<dbReference type="PROSITE" id="PS51387">
    <property type="entry name" value="FAD_PCMH"/>
    <property type="match status" value="1"/>
</dbReference>
<evidence type="ECO:0000259" key="6">
    <source>
        <dbReference type="PROSITE" id="PS51387"/>
    </source>
</evidence>
<dbReference type="InterPro" id="IPR036318">
    <property type="entry name" value="FAD-bd_PCMH-like_sf"/>
</dbReference>
<keyword evidence="5" id="KW-0560">Oxidoreductase</keyword>
<dbReference type="AlphaFoldDB" id="A0A127Q1J8"/>
<keyword evidence="3" id="KW-0285">Flavoprotein</keyword>
<evidence type="ECO:0000256" key="2">
    <source>
        <dbReference type="ARBA" id="ARBA00005466"/>
    </source>
</evidence>
<dbReference type="InterPro" id="IPR006094">
    <property type="entry name" value="Oxid_FAD_bind_N"/>
</dbReference>
<evidence type="ECO:0000256" key="3">
    <source>
        <dbReference type="ARBA" id="ARBA00022630"/>
    </source>
</evidence>
<dbReference type="InterPro" id="IPR012951">
    <property type="entry name" value="BBE"/>
</dbReference>
<dbReference type="InterPro" id="IPR050416">
    <property type="entry name" value="FAD-linked_Oxidoreductase"/>
</dbReference>
<dbReference type="PATRIC" id="fig|279113.9.peg.1518"/>
<evidence type="ECO:0000256" key="4">
    <source>
        <dbReference type="ARBA" id="ARBA00022827"/>
    </source>
</evidence>
<protein>
    <submittedName>
        <fullName evidence="7">FAD binding domain protein</fullName>
    </submittedName>
</protein>
<gene>
    <name evidence="7" type="ORF">CPter91_1525</name>
</gene>
<dbReference type="KEGG" id="cpra:CPter91_1525"/>
<evidence type="ECO:0000256" key="1">
    <source>
        <dbReference type="ARBA" id="ARBA00001974"/>
    </source>
</evidence>
<sequence length="516" mass="56049">MRNPFYIGDQPGGTQVSGWLNAWMPEPSVYAIKAQSAADVAAGVNFARENKLRLVVKGAGHSYQGTSNAPDSLLIWTRAMNQVTLHEHFVPTGGEGKIAPVSAVTSGAGAVWIDLYHAVTTVAGRYVQGGGCTDVGVAGLIQSGGFGSFSKGFGSAASNLLEAEIVTADGLVRVANTHTNPDLFWAIKGGGGGSWGVVTKVTLRTYALPEYFGAAWGKIKADSDASFQRLIAHFLDFYASNLFNPHWGEQVTFAPDNTLKISMVCQGLDGQQAKRIWQPFFDWVNASSKDLFIVDDLSAGESKARHWWEIEGNHSMIPDKREGAPKYHGWWTGDQDQVGVFLHGYDSLWLPSSLLESEHRQQFAYALFQSSRHKNLQLHFNKGLAGALPETIKKARDTATNPAVCNAFALVIIADGEKPAYPGLSGASVDVDGAVKDAGQIDLAAQAFYKIVPNAGSYVSESNYFNPDWQQAFWGENYSRLQTVKKKYDPDGLFFVHHGVGSEEWSADGFTRISRG</sequence>
<comment type="cofactor">
    <cofactor evidence="1">
        <name>FAD</name>
        <dbReference type="ChEBI" id="CHEBI:57692"/>
    </cofactor>
</comment>
<reference evidence="7 8" key="1">
    <citation type="submission" date="2015-11" db="EMBL/GenBank/DDBJ databases">
        <title>Exploring the genomic traits of fungus-feeding bacterial genus Collimonas.</title>
        <authorList>
            <person name="Song C."/>
            <person name="Schmidt R."/>
            <person name="de Jager V."/>
            <person name="Krzyzanowska D."/>
            <person name="Jongedijk E."/>
            <person name="Cankar K."/>
            <person name="Beekwilder J."/>
            <person name="van Veen A."/>
            <person name="de Boer W."/>
            <person name="van Veen J.A."/>
            <person name="Garbeva P."/>
        </authorList>
    </citation>
    <scope>NUCLEOTIDE SEQUENCE [LARGE SCALE GENOMIC DNA]</scope>
    <source>
        <strain evidence="7 8">Ter91</strain>
    </source>
</reference>
<dbReference type="GO" id="GO:0016491">
    <property type="term" value="F:oxidoreductase activity"/>
    <property type="evidence" value="ECO:0007669"/>
    <property type="project" value="UniProtKB-KW"/>
</dbReference>
<dbReference type="Pfam" id="PF01565">
    <property type="entry name" value="FAD_binding_4"/>
    <property type="match status" value="1"/>
</dbReference>
<dbReference type="InterPro" id="IPR016169">
    <property type="entry name" value="FAD-bd_PCMH_sub2"/>
</dbReference>
<dbReference type="PANTHER" id="PTHR42973:SF39">
    <property type="entry name" value="FAD-BINDING PCMH-TYPE DOMAIN-CONTAINING PROTEIN"/>
    <property type="match status" value="1"/>
</dbReference>
<dbReference type="EMBL" id="CP013234">
    <property type="protein sequence ID" value="AMP03903.1"/>
    <property type="molecule type" value="Genomic_DNA"/>
</dbReference>